<dbReference type="AlphaFoldDB" id="A0A252F368"/>
<dbReference type="InterPro" id="IPR012504">
    <property type="entry name" value="Spore_YabP"/>
</dbReference>
<proteinExistence type="predicted"/>
<dbReference type="RefSeq" id="WP_087020468.1">
    <property type="nucleotide sequence ID" value="NZ_NHOC01000007.1"/>
</dbReference>
<gene>
    <name evidence="1" type="ORF">CBW42_09435</name>
</gene>
<organism evidence="1 2">
    <name type="scientific">Butyricicoccus porcorum</name>
    <dbReference type="NCBI Taxonomy" id="1945634"/>
    <lineage>
        <taxon>Bacteria</taxon>
        <taxon>Bacillati</taxon>
        <taxon>Bacillota</taxon>
        <taxon>Clostridia</taxon>
        <taxon>Eubacteriales</taxon>
        <taxon>Butyricicoccaceae</taxon>
        <taxon>Butyricicoccus</taxon>
    </lineage>
</organism>
<dbReference type="Pfam" id="PF07873">
    <property type="entry name" value="YabP"/>
    <property type="match status" value="1"/>
</dbReference>
<dbReference type="GO" id="GO:0030435">
    <property type="term" value="P:sporulation resulting in formation of a cellular spore"/>
    <property type="evidence" value="ECO:0007669"/>
    <property type="project" value="InterPro"/>
</dbReference>
<reference evidence="1 2" key="1">
    <citation type="submission" date="2017-05" db="EMBL/GenBank/DDBJ databases">
        <title>Butyricicoccus porcorum sp. nov. a butyrate-producing bacterium from the swine intestinal tract.</title>
        <authorList>
            <person name="Trachsel J."/>
            <person name="Humphrey S."/>
            <person name="Allen H.K."/>
        </authorList>
    </citation>
    <scope>NUCLEOTIDE SEQUENCE [LARGE SCALE GENOMIC DNA]</scope>
    <source>
        <strain evidence="1">BB10</strain>
    </source>
</reference>
<protein>
    <submittedName>
        <fullName evidence="1">Sporulation protein YabP</fullName>
    </submittedName>
</protein>
<dbReference type="InterPro" id="IPR022476">
    <property type="entry name" value="Spore_YabP/YqfC"/>
</dbReference>
<accession>A0A252F368</accession>
<dbReference type="OrthoDB" id="9795125at2"/>
<dbReference type="EMBL" id="NHOC01000007">
    <property type="protein sequence ID" value="OUM20255.1"/>
    <property type="molecule type" value="Genomic_DNA"/>
</dbReference>
<dbReference type="NCBIfam" id="TIGR02892">
    <property type="entry name" value="spore_yabP"/>
    <property type="match status" value="1"/>
</dbReference>
<dbReference type="Proteomes" id="UP000194903">
    <property type="component" value="Unassembled WGS sequence"/>
</dbReference>
<keyword evidence="2" id="KW-1185">Reference proteome</keyword>
<name>A0A252F368_9FIRM</name>
<sequence>MERDAKGESRALPHGLSLQDRQKLAISGVSDVINFDENQVIVSTGLGTLTIRGNGLHVDQLSLESGELRVTGTVDLLEYDDSGTPGGGFLRRLFQ</sequence>
<evidence type="ECO:0000313" key="1">
    <source>
        <dbReference type="EMBL" id="OUM20255.1"/>
    </source>
</evidence>
<evidence type="ECO:0000313" key="2">
    <source>
        <dbReference type="Proteomes" id="UP000194903"/>
    </source>
</evidence>
<dbReference type="Gene3D" id="2.60.40.2000">
    <property type="match status" value="1"/>
</dbReference>
<comment type="caution">
    <text evidence="1">The sequence shown here is derived from an EMBL/GenBank/DDBJ whole genome shotgun (WGS) entry which is preliminary data.</text>
</comment>
<dbReference type="InterPro" id="IPR038705">
    <property type="entry name" value="YabP_sf"/>
</dbReference>